<gene>
    <name evidence="1" type="ORF">GCM10010492_75980</name>
</gene>
<dbReference type="Proteomes" id="UP001500416">
    <property type="component" value="Unassembled WGS sequence"/>
</dbReference>
<reference evidence="2" key="1">
    <citation type="journal article" date="2019" name="Int. J. Syst. Evol. Microbiol.">
        <title>The Global Catalogue of Microorganisms (GCM) 10K type strain sequencing project: providing services to taxonomists for standard genome sequencing and annotation.</title>
        <authorList>
            <consortium name="The Broad Institute Genomics Platform"/>
            <consortium name="The Broad Institute Genome Sequencing Center for Infectious Disease"/>
            <person name="Wu L."/>
            <person name="Ma J."/>
        </authorList>
    </citation>
    <scope>NUCLEOTIDE SEQUENCE [LARGE SCALE GENOMIC DNA]</scope>
    <source>
        <strain evidence="2">JCM 3380</strain>
    </source>
</reference>
<evidence type="ECO:0008006" key="3">
    <source>
        <dbReference type="Google" id="ProtNLM"/>
    </source>
</evidence>
<keyword evidence="2" id="KW-1185">Reference proteome</keyword>
<dbReference type="RefSeq" id="WP_343940302.1">
    <property type="nucleotide sequence ID" value="NZ_BAAABU010000036.1"/>
</dbReference>
<protein>
    <recommendedName>
        <fullName evidence="3">ParB/Sulfiredoxin domain-containing protein</fullName>
    </recommendedName>
</protein>
<evidence type="ECO:0000313" key="1">
    <source>
        <dbReference type="EMBL" id="GAA0263704.1"/>
    </source>
</evidence>
<evidence type="ECO:0000313" key="2">
    <source>
        <dbReference type="Proteomes" id="UP001500416"/>
    </source>
</evidence>
<proteinExistence type="predicted"/>
<organism evidence="1 2">
    <name type="scientific">Saccharothrix mutabilis subsp. mutabilis</name>
    <dbReference type="NCBI Taxonomy" id="66855"/>
    <lineage>
        <taxon>Bacteria</taxon>
        <taxon>Bacillati</taxon>
        <taxon>Actinomycetota</taxon>
        <taxon>Actinomycetes</taxon>
        <taxon>Pseudonocardiales</taxon>
        <taxon>Pseudonocardiaceae</taxon>
        <taxon>Saccharothrix</taxon>
    </lineage>
</organism>
<comment type="caution">
    <text evidence="1">The sequence shown here is derived from an EMBL/GenBank/DDBJ whole genome shotgun (WGS) entry which is preliminary data.</text>
</comment>
<name>A0ABP3EHL4_9PSEU</name>
<dbReference type="EMBL" id="BAAABU010000036">
    <property type="protein sequence ID" value="GAA0263704.1"/>
    <property type="molecule type" value="Genomic_DNA"/>
</dbReference>
<sequence>MENYLRPPVMVPIAACHPDPNNPRLALSDAPGYADDAALFDETLRKRILEEIDNESHGIADLAEAIAGQGWMPIDNMLGWQHPNNPKRWVIVEGNRRLVTLNRLRTDDLPKARKKLARMEAKASSYPKSEIEGYRAQVQRLEQVIADTETLSIVPVDASTPEELEHKLPRVLAVRHITGAREWGNYAEDIWLLNRYEHLFADTYGEKADLSWDSAILKRVAHEASLGETTTRRQLRAAKWFSHFRAEWEDELPEGETFGKKDYYLFENISKKPWVRQKLGISEDAMAIPEQGEMALFTWVFKEPRTKKAETNPNIFYRHENILVWDQMNRYDEAQGTSFASRFDVENPDEASTMHEVEAEYLMHKATKKPHAVLDDLLRRLNEFSASQLTSEGHFLRPQLEQVRDVAAKFIKMIDASEA</sequence>
<accession>A0ABP3EHL4</accession>